<evidence type="ECO:0000313" key="7">
    <source>
        <dbReference type="Proteomes" id="UP001347796"/>
    </source>
</evidence>
<feature type="domain" description="Phosphofurin acidic cluster sorting protein 1/2 C-terminal" evidence="4">
    <location>
        <begin position="476"/>
        <end position="888"/>
    </location>
</feature>
<name>A0AAN8JW21_PATCE</name>
<accession>A0AAN8JW21</accession>
<evidence type="ECO:0000256" key="3">
    <source>
        <dbReference type="SAM" id="MobiDB-lite"/>
    </source>
</evidence>
<dbReference type="InterPro" id="IPR057541">
    <property type="entry name" value="PACS1/2_N"/>
</dbReference>
<comment type="similarity">
    <text evidence="1">Belongs to the PACS family.</text>
</comment>
<evidence type="ECO:0008006" key="8">
    <source>
        <dbReference type="Google" id="ProtNLM"/>
    </source>
</evidence>
<protein>
    <recommendedName>
        <fullName evidence="8">Phosphofurin acidic cluster sorting protein 2</fullName>
    </recommendedName>
</protein>
<dbReference type="AlphaFoldDB" id="A0AAN8JW21"/>
<feature type="region of interest" description="Disordered" evidence="3">
    <location>
        <begin position="695"/>
        <end position="737"/>
    </location>
</feature>
<dbReference type="InterPro" id="IPR019381">
    <property type="entry name" value="PACS1/2_C"/>
</dbReference>
<dbReference type="Pfam" id="PF10254">
    <property type="entry name" value="Pacs-1"/>
    <property type="match status" value="1"/>
</dbReference>
<sequence length="894" mass="100737">MYKCQQVYDAYFREHQNNNTHALKGLKKMADRPSKNTGSGVKPVPMKLFATWEVEKSSPSCIPRLCSLTLNRLVVNKSLENDLTSVIIAVKMQNSKRVLRSNEIIVPPGGSLDTELDLSFSLQYPHFFKRDVNKLQIMLQRRKKYKNRTILGFKTLALGQVNMSQVLQRCVDRELKLYSDHKERTNVVARISVLMLTSQPVDHEENGHRKQNSSDVDRSPDVDNDTDEDEVHDFNDPESSSNDDLSDGELEEHSRRRPRKVSRGKIRPVTSRQRNLKQRFIALWKRFKVSEDALDSEADHDLIDPDNPAGDIDDLLFDELDDLSDSGPELDTMSVMSTPKPRLRPFFSGRSSSSHDREVPTKVQESGKQAEECLMKRTDSDMNASTMASAMFDVLEHEAEHSDSTNTMSESSPRPRSPLIKSRHFVRERSTSYRETKLKPVYSLTDRRHSAGGMEDMSLSRRMYLKSYVVPPRKVLLDQLSNVLDTGDDKVPESLILVNTAEWQGQLLVQKLQEKQMRLICTCSNADVKAAITFLVAKIQKYCNSNSKTPGPIKLGVAGSDGYINSVMRPYVEQFSTKSPDWQAYTRFLVIPLGVSSIGRHIANIDPTYSSLFMDCLWKDTFERTDSTKLDASEIINRVSKYVTGATHLHQIPIAEAMVMCKGKSSDEAKQIFIPFVSEVKIGTTEVFNMSVDLEEGATSPPNLSSSPPSTTTQLIEKTKEGHTPPSSPNIGAMSPSGSQIPSISSMNLGDFVELQVDYWTVVTKTDGVDKDKASKKDTNKCSLKTAFRSLNVSRLPYTGDMTSQTFSMMVVTREKKQKIMRIGKKGKDLESKSQVIEGISRLICTSKSQNFTLKVVVDSVEWTGVKFFQLSSQWQTHIKYFPVAIFGLYDSAL</sequence>
<feature type="compositionally biased region" description="Low complexity" evidence="3">
    <location>
        <begin position="699"/>
        <end position="713"/>
    </location>
</feature>
<dbReference type="EMBL" id="JAZGQO010000007">
    <property type="protein sequence ID" value="KAK6183489.1"/>
    <property type="molecule type" value="Genomic_DNA"/>
</dbReference>
<evidence type="ECO:0000256" key="1">
    <source>
        <dbReference type="ARBA" id="ARBA00008590"/>
    </source>
</evidence>
<feature type="region of interest" description="Disordered" evidence="3">
    <location>
        <begin position="329"/>
        <end position="368"/>
    </location>
</feature>
<keyword evidence="7" id="KW-1185">Reference proteome</keyword>
<dbReference type="GO" id="GO:0072659">
    <property type="term" value="P:protein localization to plasma membrane"/>
    <property type="evidence" value="ECO:0007669"/>
    <property type="project" value="TreeGrafter"/>
</dbReference>
<feature type="compositionally biased region" description="Acidic residues" evidence="3">
    <location>
        <begin position="222"/>
        <end position="231"/>
    </location>
</feature>
<feature type="region of interest" description="Disordered" evidence="3">
    <location>
        <begin position="199"/>
        <end position="271"/>
    </location>
</feature>
<organism evidence="6 7">
    <name type="scientific">Patella caerulea</name>
    <name type="common">Rayed Mediterranean limpet</name>
    <dbReference type="NCBI Taxonomy" id="87958"/>
    <lineage>
        <taxon>Eukaryota</taxon>
        <taxon>Metazoa</taxon>
        <taxon>Spiralia</taxon>
        <taxon>Lophotrochozoa</taxon>
        <taxon>Mollusca</taxon>
        <taxon>Gastropoda</taxon>
        <taxon>Patellogastropoda</taxon>
        <taxon>Patelloidea</taxon>
        <taxon>Patellidae</taxon>
        <taxon>Patella</taxon>
    </lineage>
</organism>
<dbReference type="PANTHER" id="PTHR13280">
    <property type="entry name" value="PHOSPHOFURIN ACIDIC CLUSTER SORTING PROTEIN"/>
    <property type="match status" value="1"/>
</dbReference>
<feature type="domain" description="Phosphofurin acidic cluster sorting protein 1/2 N-terminal C2" evidence="5">
    <location>
        <begin position="44"/>
        <end position="201"/>
    </location>
</feature>
<proteinExistence type="inferred from homology"/>
<comment type="caution">
    <text evidence="6">The sequence shown here is derived from an EMBL/GenBank/DDBJ whole genome shotgun (WGS) entry which is preliminary data.</text>
</comment>
<feature type="compositionally biased region" description="Basic residues" evidence="3">
    <location>
        <begin position="255"/>
        <end position="266"/>
    </location>
</feature>
<gene>
    <name evidence="6" type="ORF">SNE40_010963</name>
</gene>
<dbReference type="Pfam" id="PF25332">
    <property type="entry name" value="C2_PACS_N"/>
    <property type="match status" value="1"/>
</dbReference>
<evidence type="ECO:0000313" key="6">
    <source>
        <dbReference type="EMBL" id="KAK6183489.1"/>
    </source>
</evidence>
<dbReference type="Proteomes" id="UP001347796">
    <property type="component" value="Unassembled WGS sequence"/>
</dbReference>
<evidence type="ECO:0000256" key="2">
    <source>
        <dbReference type="ARBA" id="ARBA00022553"/>
    </source>
</evidence>
<feature type="region of interest" description="Disordered" evidence="3">
    <location>
        <begin position="398"/>
        <end position="431"/>
    </location>
</feature>
<feature type="compositionally biased region" description="Polar residues" evidence="3">
    <location>
        <begin position="404"/>
        <end position="414"/>
    </location>
</feature>
<reference evidence="6 7" key="1">
    <citation type="submission" date="2024-01" db="EMBL/GenBank/DDBJ databases">
        <title>The genome of the rayed Mediterranean limpet Patella caerulea (Linnaeus, 1758).</title>
        <authorList>
            <person name="Anh-Thu Weber A."/>
            <person name="Halstead-Nussloch G."/>
        </authorList>
    </citation>
    <scope>NUCLEOTIDE SEQUENCE [LARGE SCALE GENOMIC DNA]</scope>
    <source>
        <strain evidence="6">AATW-2023a</strain>
        <tissue evidence="6">Whole specimen</tissue>
    </source>
</reference>
<keyword evidence="2" id="KW-0597">Phosphoprotein</keyword>
<evidence type="ECO:0000259" key="5">
    <source>
        <dbReference type="Pfam" id="PF25332"/>
    </source>
</evidence>
<dbReference type="PANTHER" id="PTHR13280:SF17">
    <property type="entry name" value="KRUEPPEL TARGET AT 95D, ISOFORM A"/>
    <property type="match status" value="1"/>
</dbReference>
<evidence type="ECO:0000259" key="4">
    <source>
        <dbReference type="Pfam" id="PF10254"/>
    </source>
</evidence>